<protein>
    <submittedName>
        <fullName evidence="3">Uncharacterized protein</fullName>
    </submittedName>
</protein>
<keyword evidence="2" id="KW-1133">Transmembrane helix</keyword>
<evidence type="ECO:0000313" key="4">
    <source>
        <dbReference type="Proteomes" id="UP001217963"/>
    </source>
</evidence>
<keyword evidence="4" id="KW-1185">Reference proteome</keyword>
<feature type="compositionally biased region" description="Basic and acidic residues" evidence="1">
    <location>
        <begin position="16"/>
        <end position="31"/>
    </location>
</feature>
<keyword evidence="2" id="KW-0472">Membrane</keyword>
<proteinExistence type="predicted"/>
<dbReference type="Proteomes" id="UP001217963">
    <property type="component" value="Chromosome IV"/>
</dbReference>
<name>A0ABY8CLN9_ENCHE</name>
<reference evidence="3 4" key="1">
    <citation type="submission" date="2023-02" db="EMBL/GenBank/DDBJ databases">
        <title>Encephalitozoon hellem ATCC 50451 complete genome.</title>
        <authorList>
            <person name="Mascarenhas dos Santos A.C."/>
            <person name="Julian A.T."/>
            <person name="Pombert J.-F."/>
        </authorList>
    </citation>
    <scope>NUCLEOTIDE SEQUENCE [LARGE SCALE GENOMIC DNA]</scope>
    <source>
        <strain evidence="3 4">ATCC 50451</strain>
    </source>
</reference>
<feature type="region of interest" description="Disordered" evidence="1">
    <location>
        <begin position="1"/>
        <end position="31"/>
    </location>
</feature>
<organism evidence="3 4">
    <name type="scientific">Encephalitozoon hellem</name>
    <name type="common">Microsporidian parasite</name>
    <dbReference type="NCBI Taxonomy" id="27973"/>
    <lineage>
        <taxon>Eukaryota</taxon>
        <taxon>Fungi</taxon>
        <taxon>Fungi incertae sedis</taxon>
        <taxon>Microsporidia</taxon>
        <taxon>Unikaryonidae</taxon>
        <taxon>Encephalitozoon</taxon>
    </lineage>
</organism>
<accession>A0ABY8CLN9</accession>
<sequence>MSETSILSEALPQLRPQRETEAKGSSPKEEVLPKDMPVVNVKDIMMYAENMDKLESKKLIPYVVYLDEQFKEIVKKRRQDAKVVLILYIVVMSISVIGLVVCGIKLFGYLLGKE</sequence>
<gene>
    <name evidence="3" type="ORF">PFJ87_04g01280</name>
</gene>
<evidence type="ECO:0000256" key="1">
    <source>
        <dbReference type="SAM" id="MobiDB-lite"/>
    </source>
</evidence>
<feature type="transmembrane region" description="Helical" evidence="2">
    <location>
        <begin position="85"/>
        <end position="111"/>
    </location>
</feature>
<evidence type="ECO:0000313" key="3">
    <source>
        <dbReference type="EMBL" id="WEL38454.1"/>
    </source>
</evidence>
<dbReference type="EMBL" id="CP119065">
    <property type="protein sequence ID" value="WEL38454.1"/>
    <property type="molecule type" value="Genomic_DNA"/>
</dbReference>
<keyword evidence="2" id="KW-0812">Transmembrane</keyword>
<evidence type="ECO:0000256" key="2">
    <source>
        <dbReference type="SAM" id="Phobius"/>
    </source>
</evidence>